<gene>
    <name evidence="1" type="ORF">RRG08_040968</name>
</gene>
<evidence type="ECO:0000313" key="2">
    <source>
        <dbReference type="Proteomes" id="UP001283361"/>
    </source>
</evidence>
<name>A0AAE1E247_9GAST</name>
<organism evidence="1 2">
    <name type="scientific">Elysia crispata</name>
    <name type="common">lettuce slug</name>
    <dbReference type="NCBI Taxonomy" id="231223"/>
    <lineage>
        <taxon>Eukaryota</taxon>
        <taxon>Metazoa</taxon>
        <taxon>Spiralia</taxon>
        <taxon>Lophotrochozoa</taxon>
        <taxon>Mollusca</taxon>
        <taxon>Gastropoda</taxon>
        <taxon>Heterobranchia</taxon>
        <taxon>Euthyneura</taxon>
        <taxon>Panpulmonata</taxon>
        <taxon>Sacoglossa</taxon>
        <taxon>Placobranchoidea</taxon>
        <taxon>Plakobranchidae</taxon>
        <taxon>Elysia</taxon>
    </lineage>
</organism>
<keyword evidence="2" id="KW-1185">Reference proteome</keyword>
<accession>A0AAE1E247</accession>
<proteinExistence type="predicted"/>
<protein>
    <submittedName>
        <fullName evidence="1">Uncharacterized protein</fullName>
    </submittedName>
</protein>
<comment type="caution">
    <text evidence="1">The sequence shown here is derived from an EMBL/GenBank/DDBJ whole genome shotgun (WGS) entry which is preliminary data.</text>
</comment>
<dbReference type="AlphaFoldDB" id="A0AAE1E247"/>
<sequence length="206" mass="23037">MLNDFKILMCFCCRNIGKRLTTGEQRPKTLTRTVIPLSSPGFTGLFGFGLVVLSAEVGDYELDVGTSSRLQGLSQAHCNGMTYDHEGEGRSSWPTLESLGRKYCFRLLQKIKQDEATDIVVAPLWPTQTFFPVLLKLLVAKPVLLSVRKKTAIVTESPQPSTSTTQEIETDDMYGIRRRLQEQGLSGTATDVIMETRYEKSLQCLH</sequence>
<dbReference type="EMBL" id="JAWDGP010001591">
    <property type="protein sequence ID" value="KAK3790048.1"/>
    <property type="molecule type" value="Genomic_DNA"/>
</dbReference>
<dbReference type="Proteomes" id="UP001283361">
    <property type="component" value="Unassembled WGS sequence"/>
</dbReference>
<reference evidence="1" key="1">
    <citation type="journal article" date="2023" name="G3 (Bethesda)">
        <title>A reference genome for the long-term kleptoplast-retaining sea slug Elysia crispata morphotype clarki.</title>
        <authorList>
            <person name="Eastman K.E."/>
            <person name="Pendleton A.L."/>
            <person name="Shaikh M.A."/>
            <person name="Suttiyut T."/>
            <person name="Ogas R."/>
            <person name="Tomko P."/>
            <person name="Gavelis G."/>
            <person name="Widhalm J.R."/>
            <person name="Wisecaver J.H."/>
        </authorList>
    </citation>
    <scope>NUCLEOTIDE SEQUENCE</scope>
    <source>
        <strain evidence="1">ECLA1</strain>
    </source>
</reference>
<evidence type="ECO:0000313" key="1">
    <source>
        <dbReference type="EMBL" id="KAK3790048.1"/>
    </source>
</evidence>